<dbReference type="FunFam" id="3.60.21.10:FF:000015">
    <property type="entry name" value="Vacuolar protein sorting-associated protein 29"/>
    <property type="match status" value="1"/>
</dbReference>
<evidence type="ECO:0000313" key="7">
    <source>
        <dbReference type="EMBL" id="KAJ5080613.1"/>
    </source>
</evidence>
<dbReference type="AlphaFoldDB" id="A0A9Q0LWX2"/>
<protein>
    <recommendedName>
        <fullName evidence="2 5">Vacuolar protein sorting-associated protein 29</fullName>
    </recommendedName>
</protein>
<dbReference type="PANTHER" id="PTHR11124">
    <property type="entry name" value="VACUOLAR SORTING PROTEIN VPS29"/>
    <property type="match status" value="1"/>
</dbReference>
<dbReference type="Proteomes" id="UP001149090">
    <property type="component" value="Unassembled WGS sequence"/>
</dbReference>
<organism evidence="7 8">
    <name type="scientific">Anaeramoeba ignava</name>
    <name type="common">Anaerobic marine amoeba</name>
    <dbReference type="NCBI Taxonomy" id="1746090"/>
    <lineage>
        <taxon>Eukaryota</taxon>
        <taxon>Metamonada</taxon>
        <taxon>Anaeramoebidae</taxon>
        <taxon>Anaeramoeba</taxon>
    </lineage>
</organism>
<dbReference type="EMBL" id="JAPDFW010000006">
    <property type="protein sequence ID" value="KAJ5080613.1"/>
    <property type="molecule type" value="Genomic_DNA"/>
</dbReference>
<evidence type="ECO:0000256" key="2">
    <source>
        <dbReference type="ARBA" id="ARBA00017767"/>
    </source>
</evidence>
<dbReference type="InterPro" id="IPR024654">
    <property type="entry name" value="Calcineurin-like_PHP_lpxH"/>
</dbReference>
<accession>A0A9Q0LWX2</accession>
<dbReference type="SUPFAM" id="SSF56300">
    <property type="entry name" value="Metallo-dependent phosphatases"/>
    <property type="match status" value="1"/>
</dbReference>
<evidence type="ECO:0000256" key="4">
    <source>
        <dbReference type="ARBA" id="ARBA00022927"/>
    </source>
</evidence>
<reference evidence="7" key="1">
    <citation type="submission" date="2022-10" db="EMBL/GenBank/DDBJ databases">
        <title>Novel sulphate-reducing endosymbionts in the free-living metamonad Anaeramoeba.</title>
        <authorList>
            <person name="Jerlstrom-Hultqvist J."/>
            <person name="Cepicka I."/>
            <person name="Gallot-Lavallee L."/>
            <person name="Salas-Leiva D."/>
            <person name="Curtis B.A."/>
            <person name="Zahonova K."/>
            <person name="Pipaliya S."/>
            <person name="Dacks J."/>
            <person name="Roger A.J."/>
        </authorList>
    </citation>
    <scope>NUCLEOTIDE SEQUENCE</scope>
    <source>
        <strain evidence="7">BMAN</strain>
    </source>
</reference>
<evidence type="ECO:0000256" key="1">
    <source>
        <dbReference type="ARBA" id="ARBA00005945"/>
    </source>
</evidence>
<feature type="domain" description="Calcineurin-like phosphoesterase" evidence="6">
    <location>
        <begin position="1"/>
        <end position="158"/>
    </location>
</feature>
<dbReference type="InterPro" id="IPR029052">
    <property type="entry name" value="Metallo-depent_PP-like"/>
</dbReference>
<comment type="similarity">
    <text evidence="1 5">Belongs to the VPS29 family.</text>
</comment>
<dbReference type="CDD" id="cd07394">
    <property type="entry name" value="MPP_Vps29"/>
    <property type="match status" value="1"/>
</dbReference>
<dbReference type="InterPro" id="IPR028661">
    <property type="entry name" value="Vps29"/>
</dbReference>
<dbReference type="GO" id="GO:0030904">
    <property type="term" value="C:retromer complex"/>
    <property type="evidence" value="ECO:0007669"/>
    <property type="project" value="InterPro"/>
</dbReference>
<proteinExistence type="inferred from homology"/>
<name>A0A9Q0LWX2_ANAIG</name>
<dbReference type="GO" id="GO:0042147">
    <property type="term" value="P:retrograde transport, endosome to Golgi"/>
    <property type="evidence" value="ECO:0007669"/>
    <property type="project" value="InterPro"/>
</dbReference>
<dbReference type="GO" id="GO:0005829">
    <property type="term" value="C:cytosol"/>
    <property type="evidence" value="ECO:0007669"/>
    <property type="project" value="GOC"/>
</dbReference>
<keyword evidence="8" id="KW-1185">Reference proteome</keyword>
<sequence length="187" mass="21344">MIVLIIGDIHIPYKSSEIPEKFKNLFQQGKIDYLICTGNLTTKSTLDYLKTITKEIYIARGDSDDDELGFELENSLQIESFKIGLIHGHQVVPWDDSKTLSIFQKKMGTDILIYGNTHESKVFKLEEKLYINPGSLTGAYHPTQLDTIPSFVVLDIQKDSLTSYIYKLKDGEVNVEKFTHKKEPLNN</sequence>
<keyword evidence="4" id="KW-0653">Protein transport</keyword>
<keyword evidence="3" id="KW-0813">Transport</keyword>
<dbReference type="NCBIfam" id="TIGR00040">
    <property type="entry name" value="yfcE"/>
    <property type="match status" value="1"/>
</dbReference>
<gene>
    <name evidence="7" type="ORF">M0811_13929</name>
</gene>
<evidence type="ECO:0000313" key="8">
    <source>
        <dbReference type="Proteomes" id="UP001149090"/>
    </source>
</evidence>
<dbReference type="GO" id="GO:0015031">
    <property type="term" value="P:protein transport"/>
    <property type="evidence" value="ECO:0007669"/>
    <property type="project" value="UniProtKB-KW"/>
</dbReference>
<dbReference type="GO" id="GO:0031410">
    <property type="term" value="C:cytoplasmic vesicle"/>
    <property type="evidence" value="ECO:0007669"/>
    <property type="project" value="UniProtKB-ARBA"/>
</dbReference>
<evidence type="ECO:0000256" key="5">
    <source>
        <dbReference type="RuleBase" id="RU362040"/>
    </source>
</evidence>
<evidence type="ECO:0000256" key="3">
    <source>
        <dbReference type="ARBA" id="ARBA00022448"/>
    </source>
</evidence>
<dbReference type="OrthoDB" id="10258130at2759"/>
<dbReference type="OMA" id="VQIGSWK"/>
<dbReference type="InterPro" id="IPR000979">
    <property type="entry name" value="Phosphodiesterase_MJ0936/Vps29"/>
</dbReference>
<evidence type="ECO:0000259" key="6">
    <source>
        <dbReference type="Pfam" id="PF12850"/>
    </source>
</evidence>
<dbReference type="Gene3D" id="3.60.21.10">
    <property type="match status" value="1"/>
</dbReference>
<comment type="caution">
    <text evidence="7">The sequence shown here is derived from an EMBL/GenBank/DDBJ whole genome shotgun (WGS) entry which is preliminary data.</text>
</comment>
<dbReference type="Pfam" id="PF12850">
    <property type="entry name" value="Metallophos_2"/>
    <property type="match status" value="1"/>
</dbReference>